<proteinExistence type="predicted"/>
<evidence type="ECO:0000313" key="5">
    <source>
        <dbReference type="Proteomes" id="UP000198790"/>
    </source>
</evidence>
<keyword evidence="1" id="KW-0479">Metal-binding</keyword>
<dbReference type="GO" id="GO:0046872">
    <property type="term" value="F:metal ion binding"/>
    <property type="evidence" value="ECO:0007669"/>
    <property type="project" value="UniProtKB-KW"/>
</dbReference>
<feature type="domain" description="NodB homology" evidence="3">
    <location>
        <begin position="26"/>
        <end position="206"/>
    </location>
</feature>
<dbReference type="PANTHER" id="PTHR10587">
    <property type="entry name" value="GLYCOSYL TRANSFERASE-RELATED"/>
    <property type="match status" value="1"/>
</dbReference>
<dbReference type="RefSeq" id="WP_092894594.1">
    <property type="nucleotide sequence ID" value="NZ_CAXBKE010000037.1"/>
</dbReference>
<accession>A0A1I0WBW9</accession>
<sequence length="208" mass="24044">MIWHTIPFLLQRLFPKRLWHKGKEESKIYLTFDDGPVPGVTDYVLKELAKRSQKATFFVVGDNIRKNPTLAQELISEGHKLGNHTFNHLNGWKTETSAYLENIDLCDKVLEDELGVKTKLFRPPYGLIKSSQASEVSRFHEVVMWNMLSGDYDERLKPELVLRKSIQHSKAGSIAVFHDQLRTKEVLPKILPQYLDHIQDMGWTTSTL</sequence>
<dbReference type="PROSITE" id="PS51677">
    <property type="entry name" value="NODB"/>
    <property type="match status" value="1"/>
</dbReference>
<dbReference type="OrthoDB" id="9812065at2"/>
<evidence type="ECO:0000313" key="4">
    <source>
        <dbReference type="EMBL" id="SFA85710.1"/>
    </source>
</evidence>
<dbReference type="Proteomes" id="UP000198790">
    <property type="component" value="Unassembled WGS sequence"/>
</dbReference>
<dbReference type="CDD" id="cd10917">
    <property type="entry name" value="CE4_NodB_like_6s_7s"/>
    <property type="match status" value="1"/>
</dbReference>
<dbReference type="InterPro" id="IPR011330">
    <property type="entry name" value="Glyco_hydro/deAcase_b/a-brl"/>
</dbReference>
<dbReference type="AlphaFoldDB" id="A0A1I0WBW9"/>
<evidence type="ECO:0000259" key="3">
    <source>
        <dbReference type="PROSITE" id="PS51677"/>
    </source>
</evidence>
<evidence type="ECO:0000256" key="1">
    <source>
        <dbReference type="ARBA" id="ARBA00022723"/>
    </source>
</evidence>
<dbReference type="GO" id="GO:0016810">
    <property type="term" value="F:hydrolase activity, acting on carbon-nitrogen (but not peptide) bonds"/>
    <property type="evidence" value="ECO:0007669"/>
    <property type="project" value="InterPro"/>
</dbReference>
<dbReference type="InterPro" id="IPR050248">
    <property type="entry name" value="Polysacc_deacetylase_ArnD"/>
</dbReference>
<dbReference type="EMBL" id="FOKK01000002">
    <property type="protein sequence ID" value="SFA85710.1"/>
    <property type="molecule type" value="Genomic_DNA"/>
</dbReference>
<organism evidence="4 5">
    <name type="scientific">Algoriphagus aquimarinus</name>
    <dbReference type="NCBI Taxonomy" id="237018"/>
    <lineage>
        <taxon>Bacteria</taxon>
        <taxon>Pseudomonadati</taxon>
        <taxon>Bacteroidota</taxon>
        <taxon>Cytophagia</taxon>
        <taxon>Cytophagales</taxon>
        <taxon>Cyclobacteriaceae</taxon>
        <taxon>Algoriphagus</taxon>
    </lineage>
</organism>
<dbReference type="STRING" id="237018.SAMN04489723_10220"/>
<reference evidence="4 5" key="1">
    <citation type="submission" date="2016-10" db="EMBL/GenBank/DDBJ databases">
        <authorList>
            <person name="de Groot N.N."/>
        </authorList>
    </citation>
    <scope>NUCLEOTIDE SEQUENCE [LARGE SCALE GENOMIC DNA]</scope>
    <source>
        <strain evidence="4 5">DSM 23399</strain>
    </source>
</reference>
<protein>
    <submittedName>
        <fullName evidence="4">Peptidoglycan/xylan/chitin deacetylase, PgdA/CDA1 family</fullName>
    </submittedName>
</protein>
<dbReference type="SUPFAM" id="SSF88713">
    <property type="entry name" value="Glycoside hydrolase/deacetylase"/>
    <property type="match status" value="1"/>
</dbReference>
<dbReference type="Gene3D" id="3.20.20.370">
    <property type="entry name" value="Glycoside hydrolase/deacetylase"/>
    <property type="match status" value="1"/>
</dbReference>
<keyword evidence="5" id="KW-1185">Reference proteome</keyword>
<name>A0A1I0WBW9_9BACT</name>
<gene>
    <name evidence="4" type="ORF">SAMN04489723_10220</name>
</gene>
<dbReference type="Pfam" id="PF01522">
    <property type="entry name" value="Polysacc_deac_1"/>
    <property type="match status" value="1"/>
</dbReference>
<keyword evidence="2" id="KW-0378">Hydrolase</keyword>
<dbReference type="GO" id="GO:0016020">
    <property type="term" value="C:membrane"/>
    <property type="evidence" value="ECO:0007669"/>
    <property type="project" value="TreeGrafter"/>
</dbReference>
<dbReference type="GO" id="GO:0005975">
    <property type="term" value="P:carbohydrate metabolic process"/>
    <property type="evidence" value="ECO:0007669"/>
    <property type="project" value="InterPro"/>
</dbReference>
<dbReference type="InterPro" id="IPR002509">
    <property type="entry name" value="NODB_dom"/>
</dbReference>
<evidence type="ECO:0000256" key="2">
    <source>
        <dbReference type="ARBA" id="ARBA00022801"/>
    </source>
</evidence>
<dbReference type="PANTHER" id="PTHR10587:SF133">
    <property type="entry name" value="CHITIN DEACETYLASE 1-RELATED"/>
    <property type="match status" value="1"/>
</dbReference>